<reference evidence="1 2" key="1">
    <citation type="submission" date="2017-03" db="EMBL/GenBank/DDBJ databases">
        <authorList>
            <person name="Regsiter A."/>
            <person name="William W."/>
        </authorList>
    </citation>
    <scope>NUCLEOTIDE SEQUENCE [LARGE SCALE GENOMIC DNA]</scope>
    <source>
        <strain evidence="1">PRJEB5721</strain>
    </source>
</reference>
<evidence type="ECO:0000313" key="1">
    <source>
        <dbReference type="EMBL" id="SMH64223.1"/>
    </source>
</evidence>
<name>A0ABY1MKA9_9PROT</name>
<protein>
    <submittedName>
        <fullName evidence="1">Uncharacterized protein</fullName>
    </submittedName>
</protein>
<dbReference type="EMBL" id="LT841305">
    <property type="protein sequence ID" value="SMH64223.1"/>
    <property type="molecule type" value="Genomic_DNA"/>
</dbReference>
<evidence type="ECO:0000313" key="2">
    <source>
        <dbReference type="Proteomes" id="UP000193925"/>
    </source>
</evidence>
<sequence length="91" mass="10036">MRIGNIGRGDLIHHFDGQVPKHALSADIEQLNNTILVSGNVREVGAIEYRVLQCPGFNQRLLVLEFGDALCRGNAAVGILHIEYSFSHRIA</sequence>
<keyword evidence="2" id="KW-1185">Reference proteome</keyword>
<accession>A0ABY1MKA9</accession>
<gene>
    <name evidence="1" type="ORF">AFERRI_10256</name>
</gene>
<dbReference type="Proteomes" id="UP000193925">
    <property type="component" value="Chromosome AFERRI"/>
</dbReference>
<organism evidence="1 2">
    <name type="scientific">Acidithiobacillus ferrivorans</name>
    <dbReference type="NCBI Taxonomy" id="160808"/>
    <lineage>
        <taxon>Bacteria</taxon>
        <taxon>Pseudomonadati</taxon>
        <taxon>Pseudomonadota</taxon>
        <taxon>Acidithiobacillia</taxon>
        <taxon>Acidithiobacillales</taxon>
        <taxon>Acidithiobacillaceae</taxon>
        <taxon>Acidithiobacillus</taxon>
    </lineage>
</organism>
<proteinExistence type="predicted"/>